<evidence type="ECO:0000256" key="5">
    <source>
        <dbReference type="ARBA" id="ARBA00022989"/>
    </source>
</evidence>
<dbReference type="PANTHER" id="PTHR43549:SF3">
    <property type="entry name" value="MULTIDRUG RESISTANCE PROTEIN YPNP-RELATED"/>
    <property type="match status" value="1"/>
</dbReference>
<feature type="transmembrane region" description="Helical" evidence="7">
    <location>
        <begin position="544"/>
        <end position="564"/>
    </location>
</feature>
<dbReference type="NCBIfam" id="TIGR00797">
    <property type="entry name" value="matE"/>
    <property type="match status" value="1"/>
</dbReference>
<proteinExistence type="predicted"/>
<evidence type="ECO:0000313" key="8">
    <source>
        <dbReference type="EMBL" id="QTA87174.1"/>
    </source>
</evidence>
<protein>
    <submittedName>
        <fullName evidence="8">Multi antimicrobial extrusion protein, MatE family</fullName>
    </submittedName>
</protein>
<dbReference type="CDD" id="cd13145">
    <property type="entry name" value="MATE_like_5"/>
    <property type="match status" value="1"/>
</dbReference>
<feature type="transmembrane region" description="Helical" evidence="7">
    <location>
        <begin position="175"/>
        <end position="192"/>
    </location>
</feature>
<evidence type="ECO:0000256" key="7">
    <source>
        <dbReference type="SAM" id="Phobius"/>
    </source>
</evidence>
<feature type="transmembrane region" description="Helical" evidence="7">
    <location>
        <begin position="442"/>
        <end position="459"/>
    </location>
</feature>
<dbReference type="KEGG" id="dmm:dnm_032040"/>
<accession>A0A975BLA8</accession>
<feature type="transmembrane region" description="Helical" evidence="7">
    <location>
        <begin position="290"/>
        <end position="312"/>
    </location>
</feature>
<keyword evidence="2" id="KW-0813">Transport</keyword>
<sequence length="631" mass="69696">MLCVGMQEGRFTSRVPAGEYPGERAAIFSFPRFAWECRRDVSRPVSRPENIRESGQLLFFSRSHALRGNAGGTFHVPCPGRRISGRGGSHFLVPTLCVGMQEGRFTSRVPAGEYPGEGAAIFSFPRKAWERETRKIKLRLAGLQKVIKFQSKGIKTMENNNELTTQPIPKLIRQLTIPASFGLFFNTMYNVVDTYFGGLISTQTLAAMSLSLPVFFIIISIGSGVSTGTTALIGTALGAENREEARRFAIQGITFGVFMSVLLTVIGLYISPFLFTILGATDEYLNISLIYMDILFKGALFFIQVYMLNAILKAAGDTTSYRNFLFAGFVLNIILDPWFIFGGLGIPPMGIAGIALATVLIQLTGCVYLGIKVYQTGLISDIQLRDIFPKLSPFKEIARQGFPASLNIMTIALGVFVITFFISKFGKEAVAAYGIGMRVEQIVLLPTLGLNISALTLVAQNNGAKLYERIFETLNTSLKYGAVLMVTGSVIVFVFATQFMSLFTNDDTVIRIGATYLRIDALVLYAYVVLFINVAALQGIKKPMFAVYIGLYRQIIAPIAVFYFLTQVLDFGLTGIWWGIFLVTWSAAVITFFYTRRLLKKVTGCEFRPERSGGRVETLICEPEAGSRELN</sequence>
<keyword evidence="9" id="KW-1185">Reference proteome</keyword>
<feature type="transmembrane region" description="Helical" evidence="7">
    <location>
        <begin position="350"/>
        <end position="371"/>
    </location>
</feature>
<dbReference type="GO" id="GO:0042910">
    <property type="term" value="F:xenobiotic transmembrane transporter activity"/>
    <property type="evidence" value="ECO:0007669"/>
    <property type="project" value="InterPro"/>
</dbReference>
<name>A0A975BLA8_9BACT</name>
<reference evidence="8" key="1">
    <citation type="journal article" date="2021" name="Microb. Physiol.">
        <title>Proteogenomic Insights into the Physiology of Marine, Sulfate-Reducing, Filamentous Desulfonema limicola and Desulfonema magnum.</title>
        <authorList>
            <person name="Schnaars V."/>
            <person name="Wohlbrand L."/>
            <person name="Scheve S."/>
            <person name="Hinrichs C."/>
            <person name="Reinhardt R."/>
            <person name="Rabus R."/>
        </authorList>
    </citation>
    <scope>NUCLEOTIDE SEQUENCE</scope>
    <source>
        <strain evidence="8">4be13</strain>
    </source>
</reference>
<keyword evidence="6 7" id="KW-0472">Membrane</keyword>
<keyword evidence="4 7" id="KW-0812">Transmembrane</keyword>
<evidence type="ECO:0000313" key="9">
    <source>
        <dbReference type="Proteomes" id="UP000663722"/>
    </source>
</evidence>
<dbReference type="GO" id="GO:0005886">
    <property type="term" value="C:plasma membrane"/>
    <property type="evidence" value="ECO:0007669"/>
    <property type="project" value="UniProtKB-SubCell"/>
</dbReference>
<dbReference type="PANTHER" id="PTHR43549">
    <property type="entry name" value="MULTIDRUG RESISTANCE PROTEIN YPNP-RELATED"/>
    <property type="match status" value="1"/>
</dbReference>
<dbReference type="InterPro" id="IPR002528">
    <property type="entry name" value="MATE_fam"/>
</dbReference>
<organism evidence="8 9">
    <name type="scientific">Desulfonema magnum</name>
    <dbReference type="NCBI Taxonomy" id="45655"/>
    <lineage>
        <taxon>Bacteria</taxon>
        <taxon>Pseudomonadati</taxon>
        <taxon>Thermodesulfobacteriota</taxon>
        <taxon>Desulfobacteria</taxon>
        <taxon>Desulfobacterales</taxon>
        <taxon>Desulfococcaceae</taxon>
        <taxon>Desulfonema</taxon>
    </lineage>
</organism>
<dbReference type="Proteomes" id="UP000663722">
    <property type="component" value="Chromosome"/>
</dbReference>
<keyword evidence="5 7" id="KW-1133">Transmembrane helix</keyword>
<feature type="transmembrane region" description="Helical" evidence="7">
    <location>
        <begin position="404"/>
        <end position="422"/>
    </location>
</feature>
<dbReference type="AlphaFoldDB" id="A0A975BLA8"/>
<feature type="transmembrane region" description="Helical" evidence="7">
    <location>
        <begin position="576"/>
        <end position="594"/>
    </location>
</feature>
<evidence type="ECO:0000256" key="4">
    <source>
        <dbReference type="ARBA" id="ARBA00022692"/>
    </source>
</evidence>
<dbReference type="InterPro" id="IPR052031">
    <property type="entry name" value="Membrane_Transporter-Flippase"/>
</dbReference>
<comment type="subcellular location">
    <subcellularLocation>
        <location evidence="1">Cell membrane</location>
        <topology evidence="1">Multi-pass membrane protein</topology>
    </subcellularLocation>
</comment>
<dbReference type="GO" id="GO:0015297">
    <property type="term" value="F:antiporter activity"/>
    <property type="evidence" value="ECO:0007669"/>
    <property type="project" value="InterPro"/>
</dbReference>
<keyword evidence="3" id="KW-1003">Cell membrane</keyword>
<gene>
    <name evidence="8" type="ORF">dnm_032040</name>
</gene>
<evidence type="ECO:0000256" key="6">
    <source>
        <dbReference type="ARBA" id="ARBA00023136"/>
    </source>
</evidence>
<feature type="transmembrane region" description="Helical" evidence="7">
    <location>
        <begin position="324"/>
        <end position="344"/>
    </location>
</feature>
<evidence type="ECO:0000256" key="2">
    <source>
        <dbReference type="ARBA" id="ARBA00022448"/>
    </source>
</evidence>
<dbReference type="Pfam" id="PF01554">
    <property type="entry name" value="MatE"/>
    <property type="match status" value="2"/>
</dbReference>
<evidence type="ECO:0000256" key="1">
    <source>
        <dbReference type="ARBA" id="ARBA00004651"/>
    </source>
</evidence>
<feature type="transmembrane region" description="Helical" evidence="7">
    <location>
        <begin position="212"/>
        <end position="236"/>
    </location>
</feature>
<feature type="transmembrane region" description="Helical" evidence="7">
    <location>
        <begin position="248"/>
        <end position="270"/>
    </location>
</feature>
<dbReference type="EMBL" id="CP061800">
    <property type="protein sequence ID" value="QTA87174.1"/>
    <property type="molecule type" value="Genomic_DNA"/>
</dbReference>
<evidence type="ECO:0000256" key="3">
    <source>
        <dbReference type="ARBA" id="ARBA00022475"/>
    </source>
</evidence>
<feature type="transmembrane region" description="Helical" evidence="7">
    <location>
        <begin position="515"/>
        <end position="537"/>
    </location>
</feature>
<feature type="transmembrane region" description="Helical" evidence="7">
    <location>
        <begin position="480"/>
        <end position="503"/>
    </location>
</feature>